<evidence type="ECO:0000313" key="5">
    <source>
        <dbReference type="EMBL" id="QDP42222.1"/>
    </source>
</evidence>
<dbReference type="InterPro" id="IPR014036">
    <property type="entry name" value="DeoR-like_C"/>
</dbReference>
<organism evidence="5 6">
    <name type="scientific">Radiobacillus deserti</name>
    <dbReference type="NCBI Taxonomy" id="2594883"/>
    <lineage>
        <taxon>Bacteria</taxon>
        <taxon>Bacillati</taxon>
        <taxon>Bacillota</taxon>
        <taxon>Bacilli</taxon>
        <taxon>Bacillales</taxon>
        <taxon>Bacillaceae</taxon>
        <taxon>Radiobacillus</taxon>
    </lineage>
</organism>
<dbReference type="InterPro" id="IPR036388">
    <property type="entry name" value="WH-like_DNA-bd_sf"/>
</dbReference>
<dbReference type="PANTHER" id="PTHR30363:SF44">
    <property type="entry name" value="AGA OPERON TRANSCRIPTIONAL REPRESSOR-RELATED"/>
    <property type="match status" value="1"/>
</dbReference>
<dbReference type="EMBL" id="CP041666">
    <property type="protein sequence ID" value="QDP42222.1"/>
    <property type="molecule type" value="Genomic_DNA"/>
</dbReference>
<proteinExistence type="predicted"/>
<evidence type="ECO:0000256" key="1">
    <source>
        <dbReference type="ARBA" id="ARBA00023015"/>
    </source>
</evidence>
<dbReference type="OrthoDB" id="9797223at2"/>
<dbReference type="InterPro" id="IPR050313">
    <property type="entry name" value="Carb_Metab_HTH_regulators"/>
</dbReference>
<dbReference type="SUPFAM" id="SSF100950">
    <property type="entry name" value="NagB/RpiA/CoA transferase-like"/>
    <property type="match status" value="1"/>
</dbReference>
<dbReference type="PRINTS" id="PR00037">
    <property type="entry name" value="HTHLACR"/>
</dbReference>
<reference evidence="5 6" key="1">
    <citation type="submission" date="2019-07" db="EMBL/GenBank/DDBJ databases">
        <authorList>
            <person name="Li J."/>
        </authorList>
    </citation>
    <scope>NUCLEOTIDE SEQUENCE [LARGE SCALE GENOMIC DNA]</scope>
    <source>
        <strain evidence="5 6">TKL69</strain>
    </source>
</reference>
<dbReference type="GO" id="GO:0003700">
    <property type="term" value="F:DNA-binding transcription factor activity"/>
    <property type="evidence" value="ECO:0007669"/>
    <property type="project" value="InterPro"/>
</dbReference>
<dbReference type="SUPFAM" id="SSF46785">
    <property type="entry name" value="Winged helix' DNA-binding domain"/>
    <property type="match status" value="1"/>
</dbReference>
<keyword evidence="3" id="KW-0804">Transcription</keyword>
<evidence type="ECO:0000256" key="3">
    <source>
        <dbReference type="ARBA" id="ARBA00023163"/>
    </source>
</evidence>
<name>A0A516KLF6_9BACI</name>
<dbReference type="SMART" id="SM00420">
    <property type="entry name" value="HTH_DEOR"/>
    <property type="match status" value="1"/>
</dbReference>
<dbReference type="InterPro" id="IPR037171">
    <property type="entry name" value="NagB/RpiA_transferase-like"/>
</dbReference>
<dbReference type="GO" id="GO:0003677">
    <property type="term" value="F:DNA binding"/>
    <property type="evidence" value="ECO:0007669"/>
    <property type="project" value="UniProtKB-KW"/>
</dbReference>
<dbReference type="AlphaFoldDB" id="A0A516KLF6"/>
<dbReference type="PANTHER" id="PTHR30363">
    <property type="entry name" value="HTH-TYPE TRANSCRIPTIONAL REGULATOR SRLR-RELATED"/>
    <property type="match status" value="1"/>
</dbReference>
<dbReference type="InterPro" id="IPR036390">
    <property type="entry name" value="WH_DNA-bd_sf"/>
</dbReference>
<accession>A0A516KLF6</accession>
<dbReference type="InterPro" id="IPR018356">
    <property type="entry name" value="Tscrpt_reg_HTH_DeoR_CS"/>
</dbReference>
<gene>
    <name evidence="5" type="ORF">FN924_15380</name>
</gene>
<dbReference type="RefSeq" id="WP_143897249.1">
    <property type="nucleotide sequence ID" value="NZ_CP041666.1"/>
</dbReference>
<feature type="domain" description="HTH deoR-type" evidence="4">
    <location>
        <begin position="3"/>
        <end position="58"/>
    </location>
</feature>
<dbReference type="KEGG" id="aqt:FN924_15380"/>
<dbReference type="Gene3D" id="3.40.50.1360">
    <property type="match status" value="1"/>
</dbReference>
<keyword evidence="1" id="KW-0805">Transcription regulation</keyword>
<evidence type="ECO:0000313" key="6">
    <source>
        <dbReference type="Proteomes" id="UP000315215"/>
    </source>
</evidence>
<evidence type="ECO:0000259" key="4">
    <source>
        <dbReference type="PROSITE" id="PS51000"/>
    </source>
</evidence>
<dbReference type="PROSITE" id="PS51000">
    <property type="entry name" value="HTH_DEOR_2"/>
    <property type="match status" value="1"/>
</dbReference>
<dbReference type="SMART" id="SM01134">
    <property type="entry name" value="DeoRC"/>
    <property type="match status" value="1"/>
</dbReference>
<keyword evidence="2" id="KW-0238">DNA-binding</keyword>
<dbReference type="InterPro" id="IPR001034">
    <property type="entry name" value="DeoR_HTH"/>
</dbReference>
<evidence type="ECO:0000256" key="2">
    <source>
        <dbReference type="ARBA" id="ARBA00023125"/>
    </source>
</evidence>
<dbReference type="Pfam" id="PF08220">
    <property type="entry name" value="HTH_DeoR"/>
    <property type="match status" value="1"/>
</dbReference>
<dbReference type="Pfam" id="PF00455">
    <property type="entry name" value="DeoRC"/>
    <property type="match status" value="1"/>
</dbReference>
<dbReference type="Proteomes" id="UP000315215">
    <property type="component" value="Chromosome"/>
</dbReference>
<keyword evidence="6" id="KW-1185">Reference proteome</keyword>
<dbReference type="PROSITE" id="PS00894">
    <property type="entry name" value="HTH_DEOR_1"/>
    <property type="match status" value="1"/>
</dbReference>
<sequence>MLAQKRQELILDRLFRDEAVKVANLVEEFGVSDETIRRDLELLESKQLLKRVHGGAVMTEKDEKRNTEEKSFHTRELLHKEEKQLLAQRALDFVKEGQSIALDVSTTNTELARALKTRFQRLTIVTNSLPIAFELSEMPQYTIILTGGIMRNEELCVVGEMTETFISQFHIDTLFLSASGISLHSGITDYGVREWNVKKKMLEASKECYIVADSSKFDAASLLHVCTLQDVKGIITDPNLSSEIKQKYTSAGISIYQ</sequence>
<protein>
    <submittedName>
        <fullName evidence="5">DeoR/GlpR transcriptional regulator</fullName>
    </submittedName>
</protein>
<dbReference type="Gene3D" id="1.10.10.10">
    <property type="entry name" value="Winged helix-like DNA-binding domain superfamily/Winged helix DNA-binding domain"/>
    <property type="match status" value="1"/>
</dbReference>